<dbReference type="EMBL" id="CM042064">
    <property type="protein sequence ID" value="KAI3665706.1"/>
    <property type="molecule type" value="Genomic_DNA"/>
</dbReference>
<evidence type="ECO:0000313" key="1">
    <source>
        <dbReference type="EMBL" id="KAI3665706.1"/>
    </source>
</evidence>
<accession>A0ACB8XFK9</accession>
<sequence>MAFPFPLLLHTLLTLCFVLLSLTRASGGDGAVADDDTKQISLDLGTGEITMATSTSIYDDFDEFEGESEFRVRHALVGRTTLTIAGELKVRFVRTPEVAPRSRVVAGEIDPATVTVPPLEVNLRIGSGNNVCISINIMFI</sequence>
<comment type="caution">
    <text evidence="1">The sequence shown here is derived from an EMBL/GenBank/DDBJ whole genome shotgun (WGS) entry which is preliminary data.</text>
</comment>
<reference evidence="2" key="1">
    <citation type="journal article" date="2022" name="Mol. Ecol. Resour.">
        <title>The genomes of chicory, endive, great burdock and yacon provide insights into Asteraceae palaeo-polyploidization history and plant inulin production.</title>
        <authorList>
            <person name="Fan W."/>
            <person name="Wang S."/>
            <person name="Wang H."/>
            <person name="Wang A."/>
            <person name="Jiang F."/>
            <person name="Liu H."/>
            <person name="Zhao H."/>
            <person name="Xu D."/>
            <person name="Zhang Y."/>
        </authorList>
    </citation>
    <scope>NUCLEOTIDE SEQUENCE [LARGE SCALE GENOMIC DNA]</scope>
    <source>
        <strain evidence="2">cv. Niubang</strain>
    </source>
</reference>
<keyword evidence="2" id="KW-1185">Reference proteome</keyword>
<dbReference type="Proteomes" id="UP001055879">
    <property type="component" value="Linkage Group LG18"/>
</dbReference>
<protein>
    <submittedName>
        <fullName evidence="1">Uncharacterized protein</fullName>
    </submittedName>
</protein>
<evidence type="ECO:0000313" key="2">
    <source>
        <dbReference type="Proteomes" id="UP001055879"/>
    </source>
</evidence>
<organism evidence="1 2">
    <name type="scientific">Arctium lappa</name>
    <name type="common">Greater burdock</name>
    <name type="synonym">Lappa major</name>
    <dbReference type="NCBI Taxonomy" id="4217"/>
    <lineage>
        <taxon>Eukaryota</taxon>
        <taxon>Viridiplantae</taxon>
        <taxon>Streptophyta</taxon>
        <taxon>Embryophyta</taxon>
        <taxon>Tracheophyta</taxon>
        <taxon>Spermatophyta</taxon>
        <taxon>Magnoliopsida</taxon>
        <taxon>eudicotyledons</taxon>
        <taxon>Gunneridae</taxon>
        <taxon>Pentapetalae</taxon>
        <taxon>asterids</taxon>
        <taxon>campanulids</taxon>
        <taxon>Asterales</taxon>
        <taxon>Asteraceae</taxon>
        <taxon>Carduoideae</taxon>
        <taxon>Cardueae</taxon>
        <taxon>Arctiinae</taxon>
        <taxon>Arctium</taxon>
    </lineage>
</organism>
<reference evidence="1 2" key="2">
    <citation type="journal article" date="2022" name="Mol. Ecol. Resour.">
        <title>The genomes of chicory, endive, great burdock and yacon provide insights into Asteraceae paleo-polyploidization history and plant inulin production.</title>
        <authorList>
            <person name="Fan W."/>
            <person name="Wang S."/>
            <person name="Wang H."/>
            <person name="Wang A."/>
            <person name="Jiang F."/>
            <person name="Liu H."/>
            <person name="Zhao H."/>
            <person name="Xu D."/>
            <person name="Zhang Y."/>
        </authorList>
    </citation>
    <scope>NUCLEOTIDE SEQUENCE [LARGE SCALE GENOMIC DNA]</scope>
    <source>
        <strain evidence="2">cv. Niubang</strain>
    </source>
</reference>
<proteinExistence type="predicted"/>
<name>A0ACB8XFK9_ARCLA</name>
<gene>
    <name evidence="1" type="ORF">L6452_44336</name>
</gene>